<name>A0A4C1XUF8_EUMVA</name>
<organism evidence="1 2">
    <name type="scientific">Eumeta variegata</name>
    <name type="common">Bagworm moth</name>
    <name type="synonym">Eumeta japonica</name>
    <dbReference type="NCBI Taxonomy" id="151549"/>
    <lineage>
        <taxon>Eukaryota</taxon>
        <taxon>Metazoa</taxon>
        <taxon>Ecdysozoa</taxon>
        <taxon>Arthropoda</taxon>
        <taxon>Hexapoda</taxon>
        <taxon>Insecta</taxon>
        <taxon>Pterygota</taxon>
        <taxon>Neoptera</taxon>
        <taxon>Endopterygota</taxon>
        <taxon>Lepidoptera</taxon>
        <taxon>Glossata</taxon>
        <taxon>Ditrysia</taxon>
        <taxon>Tineoidea</taxon>
        <taxon>Psychidae</taxon>
        <taxon>Oiketicinae</taxon>
        <taxon>Eumeta</taxon>
    </lineage>
</organism>
<sequence>MYVEVHKFYLCIKFDIVFKIEKSVVLFATPRRRPSAPPAPGDEMPLDLHDAITVRGTRLVHFRGLNEHASHWRVEDHGHSISSGLGSYGPQKLPQYPVSSKRVSRDLRKFTRHVLYRIWISEPMDTKPR</sequence>
<reference evidence="1 2" key="1">
    <citation type="journal article" date="2019" name="Commun. Biol.">
        <title>The bagworm genome reveals a unique fibroin gene that provides high tensile strength.</title>
        <authorList>
            <person name="Kono N."/>
            <person name="Nakamura H."/>
            <person name="Ohtoshi R."/>
            <person name="Tomita M."/>
            <person name="Numata K."/>
            <person name="Arakawa K."/>
        </authorList>
    </citation>
    <scope>NUCLEOTIDE SEQUENCE [LARGE SCALE GENOMIC DNA]</scope>
</reference>
<gene>
    <name evidence="1" type="ORF">EVAR_52933_1</name>
</gene>
<dbReference type="AlphaFoldDB" id="A0A4C1XUF8"/>
<accession>A0A4C1XUF8</accession>
<evidence type="ECO:0000313" key="2">
    <source>
        <dbReference type="Proteomes" id="UP000299102"/>
    </source>
</evidence>
<comment type="caution">
    <text evidence="1">The sequence shown here is derived from an EMBL/GenBank/DDBJ whole genome shotgun (WGS) entry which is preliminary data.</text>
</comment>
<dbReference type="Proteomes" id="UP000299102">
    <property type="component" value="Unassembled WGS sequence"/>
</dbReference>
<protein>
    <submittedName>
        <fullName evidence="1">Uncharacterized protein</fullName>
    </submittedName>
</protein>
<proteinExistence type="predicted"/>
<dbReference type="EMBL" id="BGZK01000940">
    <property type="protein sequence ID" value="GBP65805.1"/>
    <property type="molecule type" value="Genomic_DNA"/>
</dbReference>
<keyword evidence="2" id="KW-1185">Reference proteome</keyword>
<evidence type="ECO:0000313" key="1">
    <source>
        <dbReference type="EMBL" id="GBP65805.1"/>
    </source>
</evidence>